<accession>A0A9P7TX85</accession>
<comment type="caution">
    <text evidence="1">The sequence shown here is derived from an EMBL/GenBank/DDBJ whole genome shotgun (WGS) entry which is preliminary data.</text>
</comment>
<protein>
    <submittedName>
        <fullName evidence="1">Uncharacterized protein</fullName>
    </submittedName>
</protein>
<evidence type="ECO:0000313" key="2">
    <source>
        <dbReference type="Proteomes" id="UP000707071"/>
    </source>
</evidence>
<sequence length="59" mass="6681">MESTFDDTKLLSYTDSYLYNHITSIPTPPPVPLSEKYFAKGYALREDLEDAVTAMKFAS</sequence>
<gene>
    <name evidence="1" type="ORF">E4U09_004537</name>
</gene>
<keyword evidence="2" id="KW-1185">Reference proteome</keyword>
<dbReference type="AlphaFoldDB" id="A0A9P7TX85"/>
<dbReference type="EMBL" id="SRRH01000368">
    <property type="protein sequence ID" value="KAG6290188.1"/>
    <property type="molecule type" value="Genomic_DNA"/>
</dbReference>
<organism evidence="1 2">
    <name type="scientific">Claviceps aff. purpurea</name>
    <dbReference type="NCBI Taxonomy" id="1967640"/>
    <lineage>
        <taxon>Eukaryota</taxon>
        <taxon>Fungi</taxon>
        <taxon>Dikarya</taxon>
        <taxon>Ascomycota</taxon>
        <taxon>Pezizomycotina</taxon>
        <taxon>Sordariomycetes</taxon>
        <taxon>Hypocreomycetidae</taxon>
        <taxon>Hypocreales</taxon>
        <taxon>Clavicipitaceae</taxon>
        <taxon>Claviceps</taxon>
    </lineage>
</organism>
<evidence type="ECO:0000313" key="1">
    <source>
        <dbReference type="EMBL" id="KAG6290188.1"/>
    </source>
</evidence>
<reference evidence="1 2" key="1">
    <citation type="journal article" date="2020" name="bioRxiv">
        <title>Whole genome comparisons of ergot fungi reveals the divergence and evolution of species within the genus Claviceps are the result of varying mechanisms driving genome evolution and host range expansion.</title>
        <authorList>
            <person name="Wyka S.A."/>
            <person name="Mondo S.J."/>
            <person name="Liu M."/>
            <person name="Dettman J."/>
            <person name="Nalam V."/>
            <person name="Broders K.D."/>
        </authorList>
    </citation>
    <scope>NUCLEOTIDE SEQUENCE [LARGE SCALE GENOMIC DNA]</scope>
    <source>
        <strain evidence="1 2">Clav52</strain>
    </source>
</reference>
<dbReference type="Proteomes" id="UP000707071">
    <property type="component" value="Unassembled WGS sequence"/>
</dbReference>
<proteinExistence type="predicted"/>
<name>A0A9P7TX85_9HYPO</name>